<evidence type="ECO:0000313" key="5">
    <source>
        <dbReference type="Proteomes" id="UP001265259"/>
    </source>
</evidence>
<dbReference type="NCBIfam" id="TIGR02961">
    <property type="entry name" value="allantoicase"/>
    <property type="match status" value="1"/>
</dbReference>
<keyword evidence="2" id="KW-0659">Purine metabolism</keyword>
<name>A0ABU3DL79_9RHOB</name>
<feature type="domain" description="Allantoicase" evidence="3">
    <location>
        <begin position="27"/>
        <end position="171"/>
    </location>
</feature>
<dbReference type="EMBL" id="JAVRHL010000005">
    <property type="protein sequence ID" value="MDT0684460.1"/>
    <property type="molecule type" value="Genomic_DNA"/>
</dbReference>
<protein>
    <recommendedName>
        <fullName evidence="2">Probable allantoicase</fullName>
        <ecNumber evidence="2">3.5.3.4</ecNumber>
    </recommendedName>
    <alternativeName>
        <fullName evidence="2">Allantoate amidinohydrolase</fullName>
    </alternativeName>
</protein>
<gene>
    <name evidence="2 4" type="primary">alc</name>
    <name evidence="4" type="ORF">RM543_17395</name>
</gene>
<dbReference type="GO" id="GO:0004037">
    <property type="term" value="F:allantoicase activity"/>
    <property type="evidence" value="ECO:0007669"/>
    <property type="project" value="UniProtKB-EC"/>
</dbReference>
<dbReference type="PANTHER" id="PTHR12045">
    <property type="entry name" value="ALLANTOICASE"/>
    <property type="match status" value="1"/>
</dbReference>
<comment type="pathway">
    <text evidence="2">Nitrogen metabolism; (S)-allantoin degradation; (S)-ureidoglycolate from allantoate (aminidohydrolase route): step 1/1.</text>
</comment>
<evidence type="ECO:0000259" key="3">
    <source>
        <dbReference type="Pfam" id="PF03561"/>
    </source>
</evidence>
<organism evidence="4 5">
    <name type="scientific">Tropicimonas omnivorans</name>
    <dbReference type="NCBI Taxonomy" id="3075590"/>
    <lineage>
        <taxon>Bacteria</taxon>
        <taxon>Pseudomonadati</taxon>
        <taxon>Pseudomonadota</taxon>
        <taxon>Alphaproteobacteria</taxon>
        <taxon>Rhodobacterales</taxon>
        <taxon>Roseobacteraceae</taxon>
        <taxon>Tropicimonas</taxon>
    </lineage>
</organism>
<dbReference type="Gene3D" id="2.60.120.260">
    <property type="entry name" value="Galactose-binding domain-like"/>
    <property type="match status" value="2"/>
</dbReference>
<comment type="caution">
    <text evidence="4">The sequence shown here is derived from an EMBL/GenBank/DDBJ whole genome shotgun (WGS) entry which is preliminary data.</text>
</comment>
<dbReference type="PIRSF" id="PIRSF016516">
    <property type="entry name" value="Allantoicase"/>
    <property type="match status" value="1"/>
</dbReference>
<keyword evidence="5" id="KW-1185">Reference proteome</keyword>
<dbReference type="HAMAP" id="MF_00813">
    <property type="entry name" value="Allantoicase"/>
    <property type="match status" value="1"/>
</dbReference>
<dbReference type="RefSeq" id="WP_311693996.1">
    <property type="nucleotide sequence ID" value="NZ_JAVRHL010000005.1"/>
</dbReference>
<keyword evidence="2 4" id="KW-0378">Hydrolase</keyword>
<reference evidence="4 5" key="1">
    <citation type="submission" date="2023-09" db="EMBL/GenBank/DDBJ databases">
        <authorList>
            <person name="Rey-Velasco X."/>
        </authorList>
    </citation>
    <scope>NUCLEOTIDE SEQUENCE [LARGE SCALE GENOMIC DNA]</scope>
    <source>
        <strain evidence="4 5">F158</strain>
    </source>
</reference>
<dbReference type="SUPFAM" id="SSF49785">
    <property type="entry name" value="Galactose-binding domain-like"/>
    <property type="match status" value="2"/>
</dbReference>
<evidence type="ECO:0000313" key="4">
    <source>
        <dbReference type="EMBL" id="MDT0684460.1"/>
    </source>
</evidence>
<feature type="domain" description="Allantoicase" evidence="3">
    <location>
        <begin position="191"/>
        <end position="336"/>
    </location>
</feature>
<dbReference type="Pfam" id="PF03561">
    <property type="entry name" value="Allantoicase"/>
    <property type="match status" value="2"/>
</dbReference>
<evidence type="ECO:0000256" key="2">
    <source>
        <dbReference type="HAMAP-Rule" id="MF_00813"/>
    </source>
</evidence>
<comment type="similarity">
    <text evidence="1 2">Belongs to the allantoicase family.</text>
</comment>
<dbReference type="PANTHER" id="PTHR12045:SF3">
    <property type="entry name" value="INACTIVE ALLANTOICASE-RELATED"/>
    <property type="match status" value="1"/>
</dbReference>
<dbReference type="EC" id="3.5.3.4" evidence="2"/>
<accession>A0ABU3DL79</accession>
<evidence type="ECO:0000256" key="1">
    <source>
        <dbReference type="ARBA" id="ARBA00009242"/>
    </source>
</evidence>
<proteinExistence type="inferred from homology"/>
<dbReference type="InterPro" id="IPR005164">
    <property type="entry name" value="Allantoicase"/>
</dbReference>
<sequence length="339" mass="37527">MPTIEKLNPDVPLYARTGINLASAGLGARVENATNDFFAPAARMLDDAPPIFIPGKFDEHGKWMDGWESQRRRDGGHDWATVKLAAAGRVLGFDIDTAHFTGNYAPAARVEAAYAPEGVTEETKWADILPHRPLGPDGHHFFRCENYESWTHLRLHIYPDGGVARFRVFGVPELDDTTGGQRIDLCAALNGGRILAFSDAHYGDYNRLLAPGRGRDMGDGWETRRRREPGYDWAVIALGARGKVEELLVDTAHFKGNYPDRCSMQAADLTSFGDGLTDALVTDSMFWKTLLPEVKLGPDAEHRFAGELEEMGPVTHVRFNILPDGGVSRLRIFGRPVRS</sequence>
<dbReference type="InterPro" id="IPR015908">
    <property type="entry name" value="Allantoicase_dom"/>
</dbReference>
<dbReference type="InterPro" id="IPR008979">
    <property type="entry name" value="Galactose-bd-like_sf"/>
</dbReference>
<comment type="catalytic activity">
    <reaction evidence="2">
        <text>allantoate + H2O = (S)-ureidoglycolate + urea</text>
        <dbReference type="Rhea" id="RHEA:11016"/>
        <dbReference type="ChEBI" id="CHEBI:15377"/>
        <dbReference type="ChEBI" id="CHEBI:16199"/>
        <dbReference type="ChEBI" id="CHEBI:17536"/>
        <dbReference type="ChEBI" id="CHEBI:57296"/>
        <dbReference type="EC" id="3.5.3.4"/>
    </reaction>
</comment>
<dbReference type="Proteomes" id="UP001265259">
    <property type="component" value="Unassembled WGS sequence"/>
</dbReference>